<keyword evidence="4" id="KW-0539">Nucleus</keyword>
<protein>
    <recommendedName>
        <fullName evidence="6">Xylanolytic transcriptional activator regulatory domain-containing protein</fullName>
    </recommendedName>
</protein>
<dbReference type="CDD" id="cd12148">
    <property type="entry name" value="fungal_TF_MHR"/>
    <property type="match status" value="1"/>
</dbReference>
<reference evidence="7 8" key="1">
    <citation type="journal article" date="2016" name="Proc. Natl. Acad. Sci. U.S.A.">
        <title>Comparative genomics of biotechnologically important yeasts.</title>
        <authorList>
            <person name="Riley R."/>
            <person name="Haridas S."/>
            <person name="Wolfe K.H."/>
            <person name="Lopes M.R."/>
            <person name="Hittinger C.T."/>
            <person name="Goeker M."/>
            <person name="Salamov A.A."/>
            <person name="Wisecaver J.H."/>
            <person name="Long T.M."/>
            <person name="Calvey C.H."/>
            <person name="Aerts A.L."/>
            <person name="Barry K.W."/>
            <person name="Choi C."/>
            <person name="Clum A."/>
            <person name="Coughlan A.Y."/>
            <person name="Deshpande S."/>
            <person name="Douglass A.P."/>
            <person name="Hanson S.J."/>
            <person name="Klenk H.-P."/>
            <person name="LaButti K.M."/>
            <person name="Lapidus A."/>
            <person name="Lindquist E.A."/>
            <person name="Lipzen A.M."/>
            <person name="Meier-Kolthoff J.P."/>
            <person name="Ohm R.A."/>
            <person name="Otillar R.P."/>
            <person name="Pangilinan J.L."/>
            <person name="Peng Y."/>
            <person name="Rokas A."/>
            <person name="Rosa C.A."/>
            <person name="Scheuner C."/>
            <person name="Sibirny A.A."/>
            <person name="Slot J.C."/>
            <person name="Stielow J.B."/>
            <person name="Sun H."/>
            <person name="Kurtzman C.P."/>
            <person name="Blackwell M."/>
            <person name="Grigoriev I.V."/>
            <person name="Jeffries T.W."/>
        </authorList>
    </citation>
    <scope>NUCLEOTIDE SEQUENCE [LARGE SCALE GENOMIC DNA]</scope>
    <source>
        <strain evidence="7 8">NRRL Y-11557</strain>
    </source>
</reference>
<feature type="region of interest" description="Disordered" evidence="5">
    <location>
        <begin position="419"/>
        <end position="439"/>
    </location>
</feature>
<accession>A0A1E3QE99</accession>
<dbReference type="AlphaFoldDB" id="A0A1E3QE99"/>
<evidence type="ECO:0000256" key="4">
    <source>
        <dbReference type="ARBA" id="ARBA00023242"/>
    </source>
</evidence>
<dbReference type="GO" id="GO:0008270">
    <property type="term" value="F:zinc ion binding"/>
    <property type="evidence" value="ECO:0007669"/>
    <property type="project" value="InterPro"/>
</dbReference>
<gene>
    <name evidence="7" type="ORF">LIPSTDRAFT_67901</name>
</gene>
<dbReference type="PANTHER" id="PTHR31668">
    <property type="entry name" value="GLUCOSE TRANSPORT TRANSCRIPTION REGULATOR RGT1-RELATED-RELATED"/>
    <property type="match status" value="1"/>
</dbReference>
<evidence type="ECO:0000256" key="5">
    <source>
        <dbReference type="SAM" id="MobiDB-lite"/>
    </source>
</evidence>
<keyword evidence="2" id="KW-0805">Transcription regulation</keyword>
<dbReference type="PANTHER" id="PTHR31668:SF24">
    <property type="entry name" value="TRANSCRIPTION FACTOR, PUTATIVE-RELATED"/>
    <property type="match status" value="1"/>
</dbReference>
<dbReference type="EMBL" id="KV454290">
    <property type="protein sequence ID" value="ODQ75337.1"/>
    <property type="molecule type" value="Genomic_DNA"/>
</dbReference>
<dbReference type="Pfam" id="PF04082">
    <property type="entry name" value="Fungal_trans"/>
    <property type="match status" value="1"/>
</dbReference>
<name>A0A1E3QE99_LIPST</name>
<evidence type="ECO:0000256" key="2">
    <source>
        <dbReference type="ARBA" id="ARBA00023015"/>
    </source>
</evidence>
<dbReference type="GO" id="GO:0006351">
    <property type="term" value="P:DNA-templated transcription"/>
    <property type="evidence" value="ECO:0007669"/>
    <property type="project" value="InterPro"/>
</dbReference>
<dbReference type="Proteomes" id="UP000094385">
    <property type="component" value="Unassembled WGS sequence"/>
</dbReference>
<organism evidence="7 8">
    <name type="scientific">Lipomyces starkeyi NRRL Y-11557</name>
    <dbReference type="NCBI Taxonomy" id="675824"/>
    <lineage>
        <taxon>Eukaryota</taxon>
        <taxon>Fungi</taxon>
        <taxon>Dikarya</taxon>
        <taxon>Ascomycota</taxon>
        <taxon>Saccharomycotina</taxon>
        <taxon>Lipomycetes</taxon>
        <taxon>Lipomycetales</taxon>
        <taxon>Lipomycetaceae</taxon>
        <taxon>Lipomyces</taxon>
    </lineage>
</organism>
<sequence>MVRTTQASGLAQAAVPTSTSGTPVGKAHDAQYFRHMLHLYTSSVYPFMPIVAEEECEQAIENMGTEPKSRSFLCALAAVTLAQTSGLCQDDSEIHIEVDQLTREALELRGSIWPHHAIDIKAIMTAAFLQVCYASMNHRDAAFFYLREAITLAQGSNYFSRYELELCGDRNEVARRKRLFWLLFIHERFLAIHYSLPAILRADDAPTAEADAHLPAGIKDWFFQISNVFQLIDEPLLTAWDGRTDDVSVEWIQEKNRELQNVPDIAALSEMQQVDILITRNWLQTILWKIAMTKYSLNCNSSRDFMSLLFPIDVFKRTLWVVSKASIRSLVVNGDSARQKLLDLLNTVADIITVIIVPSQQEVSDEVENFIAMVTIILSVPGVSISTRETIQNKLIHIEATMASGSQNQLSLSTSLSAPSIAPASSSSLSQEALSPPLS</sequence>
<evidence type="ECO:0000256" key="3">
    <source>
        <dbReference type="ARBA" id="ARBA00023163"/>
    </source>
</evidence>
<dbReference type="STRING" id="675824.A0A1E3QE99"/>
<evidence type="ECO:0000313" key="7">
    <source>
        <dbReference type="EMBL" id="ODQ75337.1"/>
    </source>
</evidence>
<feature type="domain" description="Xylanolytic transcriptional activator regulatory" evidence="6">
    <location>
        <begin position="37"/>
        <end position="233"/>
    </location>
</feature>
<evidence type="ECO:0000259" key="6">
    <source>
        <dbReference type="Pfam" id="PF04082"/>
    </source>
</evidence>
<evidence type="ECO:0000313" key="8">
    <source>
        <dbReference type="Proteomes" id="UP000094385"/>
    </source>
</evidence>
<proteinExistence type="predicted"/>
<keyword evidence="1" id="KW-0862">Zinc</keyword>
<evidence type="ECO:0000256" key="1">
    <source>
        <dbReference type="ARBA" id="ARBA00022833"/>
    </source>
</evidence>
<dbReference type="InterPro" id="IPR050797">
    <property type="entry name" value="Carb_Metab_Trans_Reg"/>
</dbReference>
<keyword evidence="3" id="KW-0804">Transcription</keyword>
<dbReference type="OrthoDB" id="2740448at2759"/>
<dbReference type="GO" id="GO:0003677">
    <property type="term" value="F:DNA binding"/>
    <property type="evidence" value="ECO:0007669"/>
    <property type="project" value="InterPro"/>
</dbReference>
<feature type="region of interest" description="Disordered" evidence="5">
    <location>
        <begin position="1"/>
        <end position="22"/>
    </location>
</feature>
<keyword evidence="8" id="KW-1185">Reference proteome</keyword>
<dbReference type="InterPro" id="IPR007219">
    <property type="entry name" value="XnlR_reg_dom"/>
</dbReference>